<sequence length="1118" mass="118143">MATRRESVRIELDDQLTGGLLKQAAAAKLLQRELDSLDGQLVDVDRTTSKTTRTTKDYNLETAIADERAARLRAALKDQAKAAVDAEDGLGGLRKTTQGTSKEIDQLSGRVRIFRDLAFTVGPALVPIAAAGIPAVIGLGAAFGAAAGGVGVLLAAVNGMGDALKALNTYQLEPTQANAEKLRIEMDKLGPAGAHFVQFLDDLQPQLVGLQMIARKGLLPGVEEGITELLPLLPQLRLLVFNLASAMGELSADAGEALAGDKWRPFFDYIESDGAPLLESFGRSVGNLALTLANLTVAFGPLTADFAGGLERMTSSLADWSAGLEDNAGFQDFVDYIRETGPDVLELLGAIATALVGIVRATAPIGQAVLPVLTELAKIIGIIADSPLGTPFFTAVAAVLAFNRAASLVGATLTRVKTSGEAAGASLSTSFKLGATIAGLMALNDAVDQIGGKLDDGALARNLEAIGRGSVSDDLAQVGDSLGTVNNGLLQLGNYGEKAFTGGIKILSVGLLDFDTSMEKAQAKLRQVDDALASLVESGNADQAAAAFAEFARQGEAQGLSLAEVTKSFPQYQTALANAGAAAKEAEPPTRSFRQVLQETGNAAGLTRSELHGLAEAMKEQRSETLAAFDAQIAWRQALNDATEQAKKSQAGIRGNSKEAIANSQALSQLAGAWNNQSDAVRNNVSRYESAKSAFIETAVQMGVNRDRAEQLARSLLAIPNKVLTDIQLAGGQKAYDDIQRIKQALSTIPKSIRTEYYVTQMNGLNSRSGGGRDGDPSTPYASGGYTGPGGKHEPRGIVHAGEVVIPQELVRRDWPMLRSRYGHLPGFDTGGLVGSTYAATSPALRSAETLSTALRTAAAASVAEVKSRRTLLQHELDRDKAATQAAKDRLDAERQVRTELVQSLRDRLTSDLFGPAVSSSSSPSYRSLNLPMPADFASWDPDRQKAFLQQAAQVEYQANVGLGYGAAPASPESILRGDISNARQMRGIIALLRRGGRGLRGQALAELLNTATPDQLDAYANGSLRDLRRYQRLYDTRAQVVGQAARAGGDAAFGQRIDALREDYRAALEVERSAERQLRSVNKRLDKVEKAVKEVAPGVTKGIRSSVGAGRAGRTRG</sequence>
<evidence type="ECO:0008006" key="5">
    <source>
        <dbReference type="Google" id="ProtNLM"/>
    </source>
</evidence>
<keyword evidence="4" id="KW-1185">Reference proteome</keyword>
<dbReference type="RefSeq" id="WP_344734237.1">
    <property type="nucleotide sequence ID" value="NZ_BAAAZH010000023.1"/>
</dbReference>
<evidence type="ECO:0000313" key="4">
    <source>
        <dbReference type="Proteomes" id="UP001501495"/>
    </source>
</evidence>
<evidence type="ECO:0000256" key="1">
    <source>
        <dbReference type="SAM" id="Coils"/>
    </source>
</evidence>
<dbReference type="Proteomes" id="UP001501495">
    <property type="component" value="Unassembled WGS sequence"/>
</dbReference>
<protein>
    <recommendedName>
        <fullName evidence="5">Phage-related minor tail protein</fullName>
    </recommendedName>
</protein>
<dbReference type="EMBL" id="BAAAZH010000023">
    <property type="protein sequence ID" value="GAA4123239.1"/>
    <property type="molecule type" value="Genomic_DNA"/>
</dbReference>
<proteinExistence type="predicted"/>
<comment type="caution">
    <text evidence="3">The sequence shown here is derived from an EMBL/GenBank/DDBJ whole genome shotgun (WGS) entry which is preliminary data.</text>
</comment>
<reference evidence="4" key="1">
    <citation type="journal article" date="2019" name="Int. J. Syst. Evol. Microbiol.">
        <title>The Global Catalogue of Microorganisms (GCM) 10K type strain sequencing project: providing services to taxonomists for standard genome sequencing and annotation.</title>
        <authorList>
            <consortium name="The Broad Institute Genomics Platform"/>
            <consortium name="The Broad Institute Genome Sequencing Center for Infectious Disease"/>
            <person name="Wu L."/>
            <person name="Ma J."/>
        </authorList>
    </citation>
    <scope>NUCLEOTIDE SEQUENCE [LARGE SCALE GENOMIC DNA]</scope>
    <source>
        <strain evidence="4">JCM 16703</strain>
    </source>
</reference>
<evidence type="ECO:0000313" key="3">
    <source>
        <dbReference type="EMBL" id="GAA4123239.1"/>
    </source>
</evidence>
<name>A0ABP7XPB9_9ACTN</name>
<evidence type="ECO:0000256" key="2">
    <source>
        <dbReference type="SAM" id="MobiDB-lite"/>
    </source>
</evidence>
<feature type="coiled-coil region" evidence="1">
    <location>
        <begin position="1058"/>
        <end position="1092"/>
    </location>
</feature>
<accession>A0ABP7XPB9</accession>
<gene>
    <name evidence="3" type="ORF">GCM10022215_29690</name>
</gene>
<keyword evidence="1" id="KW-0175">Coiled coil</keyword>
<feature type="region of interest" description="Disordered" evidence="2">
    <location>
        <begin position="764"/>
        <end position="794"/>
    </location>
</feature>
<organism evidence="3 4">
    <name type="scientific">Nocardioides fonticola</name>
    <dbReference type="NCBI Taxonomy" id="450363"/>
    <lineage>
        <taxon>Bacteria</taxon>
        <taxon>Bacillati</taxon>
        <taxon>Actinomycetota</taxon>
        <taxon>Actinomycetes</taxon>
        <taxon>Propionibacteriales</taxon>
        <taxon>Nocardioidaceae</taxon>
        <taxon>Nocardioides</taxon>
    </lineage>
</organism>